<reference evidence="1" key="1">
    <citation type="journal article" date="2021" name="Proc. Natl. Acad. Sci. U.S.A.">
        <title>A Catalog of Tens of Thousands of Viruses from Human Metagenomes Reveals Hidden Associations with Chronic Diseases.</title>
        <authorList>
            <person name="Tisza M.J."/>
            <person name="Buck C.B."/>
        </authorList>
    </citation>
    <scope>NUCLEOTIDE SEQUENCE</scope>
    <source>
        <strain evidence="1">Ctu2j3</strain>
    </source>
</reference>
<sequence>MILDPSVCESTVIHLQLQKRPSICRVRVISRPPLTWARDAWYAPDSQVKEVS</sequence>
<dbReference type="EMBL" id="BK016090">
    <property type="protein sequence ID" value="DAF94325.1"/>
    <property type="molecule type" value="Genomic_DNA"/>
</dbReference>
<organism evidence="1">
    <name type="scientific">Myoviridae sp. ctu2j3</name>
    <dbReference type="NCBI Taxonomy" id="2825197"/>
    <lineage>
        <taxon>Viruses</taxon>
        <taxon>Duplodnaviria</taxon>
        <taxon>Heunggongvirae</taxon>
        <taxon>Uroviricota</taxon>
        <taxon>Caudoviricetes</taxon>
    </lineage>
</organism>
<protein>
    <submittedName>
        <fullName evidence="1">Uncharacterized protein</fullName>
    </submittedName>
</protein>
<accession>A0A8S5UI93</accession>
<dbReference type="EMBL" id="BK016090">
    <property type="protein sequence ID" value="DAF94086.1"/>
    <property type="molecule type" value="Genomic_DNA"/>
</dbReference>
<name>A0A8S5UI93_9CAUD</name>
<evidence type="ECO:0000313" key="1">
    <source>
        <dbReference type="EMBL" id="DAF94086.1"/>
    </source>
</evidence>
<proteinExistence type="predicted"/>